<evidence type="ECO:0000313" key="1">
    <source>
        <dbReference type="EnsemblPlants" id="MELO3C035224.2.1"/>
    </source>
</evidence>
<protein>
    <submittedName>
        <fullName evidence="1">Uncharacterized protein</fullName>
    </submittedName>
</protein>
<accession>A0A9I9EM27</accession>
<reference evidence="1" key="1">
    <citation type="submission" date="2023-03" db="UniProtKB">
        <authorList>
            <consortium name="EnsemblPlants"/>
        </authorList>
    </citation>
    <scope>IDENTIFICATION</scope>
</reference>
<name>A0A9I9EM27_CUCME</name>
<dbReference type="Gramene" id="MELO3C035224.2.1">
    <property type="protein sequence ID" value="MELO3C035224.2.1"/>
    <property type="gene ID" value="MELO3C035224.2"/>
</dbReference>
<sequence length="71" mass="8397">MQDQNDRTMLETCLEKCVGSFQTKFRRERIALTALDHKIWEKGVKEGPSRSLKALSFHYNTFLRTSKRSEF</sequence>
<proteinExistence type="predicted"/>
<dbReference type="AlphaFoldDB" id="A0A9I9EM27"/>
<organism evidence="1">
    <name type="scientific">Cucumis melo</name>
    <name type="common">Muskmelon</name>
    <dbReference type="NCBI Taxonomy" id="3656"/>
    <lineage>
        <taxon>Eukaryota</taxon>
        <taxon>Viridiplantae</taxon>
        <taxon>Streptophyta</taxon>
        <taxon>Embryophyta</taxon>
        <taxon>Tracheophyta</taxon>
        <taxon>Spermatophyta</taxon>
        <taxon>Magnoliopsida</taxon>
        <taxon>eudicotyledons</taxon>
        <taxon>Gunneridae</taxon>
        <taxon>Pentapetalae</taxon>
        <taxon>rosids</taxon>
        <taxon>fabids</taxon>
        <taxon>Cucurbitales</taxon>
        <taxon>Cucurbitaceae</taxon>
        <taxon>Benincaseae</taxon>
        <taxon>Cucumis</taxon>
    </lineage>
</organism>
<dbReference type="EnsemblPlants" id="MELO3C035224.2.1">
    <property type="protein sequence ID" value="MELO3C035224.2.1"/>
    <property type="gene ID" value="MELO3C035224.2"/>
</dbReference>